<evidence type="ECO:0000313" key="2">
    <source>
        <dbReference type="Proteomes" id="UP000619260"/>
    </source>
</evidence>
<dbReference type="Proteomes" id="UP000619260">
    <property type="component" value="Unassembled WGS sequence"/>
</dbReference>
<dbReference type="RefSeq" id="WP_203903081.1">
    <property type="nucleotide sequence ID" value="NZ_BOPF01000029.1"/>
</dbReference>
<dbReference type="InterPro" id="IPR029058">
    <property type="entry name" value="AB_hydrolase_fold"/>
</dbReference>
<sequence>MALVHVHGVGNRSGDDNEAGTALRDGLYRKFLIPALFAAPDRTRILNPVWGDQAAQARWGFASFPSSETEQLGGDADVEELLPGALVDVGDDPETCLLNTARRSMPDAVDALFTAAAVTHTDPASLDEFAAAAVRYTDSRESRFPRATEPQRYPWLDEVTDDEEFVERLDTEVLSDTPRDGTYESLGGSDSIREKLGYGLAAIRRSCVAMATRPTVGLVRALAGPRVSLLLGDVLIYLAQRGTTESPGPIVRTVADALDEAVAGADDGEPLIVLAHSMGGNIMYDLLTHYRPDLHVDLLVTIGTQVGLFEELKLFRASRADVPNGDEPYASTPSNVGRWLNVLDRSDPLAYRAAPVFGSVSDYTYPSGALWAHTAYLHQPHFHARLTRRLTEPQ</sequence>
<dbReference type="SUPFAM" id="SSF53474">
    <property type="entry name" value="alpha/beta-Hydrolases"/>
    <property type="match status" value="1"/>
</dbReference>
<dbReference type="EMBL" id="BOPF01000029">
    <property type="protein sequence ID" value="GIJ49608.1"/>
    <property type="molecule type" value="Genomic_DNA"/>
</dbReference>
<organism evidence="1 2">
    <name type="scientific">Virgisporangium aliadipatigenens</name>
    <dbReference type="NCBI Taxonomy" id="741659"/>
    <lineage>
        <taxon>Bacteria</taxon>
        <taxon>Bacillati</taxon>
        <taxon>Actinomycetota</taxon>
        <taxon>Actinomycetes</taxon>
        <taxon>Micromonosporales</taxon>
        <taxon>Micromonosporaceae</taxon>
        <taxon>Virgisporangium</taxon>
    </lineage>
</organism>
<dbReference type="AlphaFoldDB" id="A0A8J3YSH5"/>
<protein>
    <submittedName>
        <fullName evidence="1">Uncharacterized protein</fullName>
    </submittedName>
</protein>
<name>A0A8J3YSH5_9ACTN</name>
<reference evidence="1" key="1">
    <citation type="submission" date="2021-01" db="EMBL/GenBank/DDBJ databases">
        <title>Whole genome shotgun sequence of Virgisporangium aliadipatigenens NBRC 105644.</title>
        <authorList>
            <person name="Komaki H."/>
            <person name="Tamura T."/>
        </authorList>
    </citation>
    <scope>NUCLEOTIDE SEQUENCE</scope>
    <source>
        <strain evidence="1">NBRC 105644</strain>
    </source>
</reference>
<accession>A0A8J3YSH5</accession>
<proteinExistence type="predicted"/>
<gene>
    <name evidence="1" type="ORF">Val02_64940</name>
</gene>
<evidence type="ECO:0000313" key="1">
    <source>
        <dbReference type="EMBL" id="GIJ49608.1"/>
    </source>
</evidence>
<keyword evidence="2" id="KW-1185">Reference proteome</keyword>
<comment type="caution">
    <text evidence="1">The sequence shown here is derived from an EMBL/GenBank/DDBJ whole genome shotgun (WGS) entry which is preliminary data.</text>
</comment>
<dbReference type="Gene3D" id="3.40.50.1820">
    <property type="entry name" value="alpha/beta hydrolase"/>
    <property type="match status" value="1"/>
</dbReference>